<evidence type="ECO:0000256" key="5">
    <source>
        <dbReference type="ARBA" id="ARBA00022723"/>
    </source>
</evidence>
<feature type="domain" description="4Fe-4S ferredoxin-type" evidence="10">
    <location>
        <begin position="59"/>
        <end position="90"/>
    </location>
</feature>
<keyword evidence="11" id="KW-0560">Oxidoreductase</keyword>
<dbReference type="GO" id="GO:0016491">
    <property type="term" value="F:oxidoreductase activity"/>
    <property type="evidence" value="ECO:0007669"/>
    <property type="project" value="UniProtKB-KW"/>
</dbReference>
<keyword evidence="14" id="KW-1185">Reference proteome</keyword>
<evidence type="ECO:0000256" key="8">
    <source>
        <dbReference type="ARBA" id="ARBA00023004"/>
    </source>
</evidence>
<gene>
    <name evidence="11" type="primary">dmsB</name>
    <name evidence="11" type="ORF">KP014_07840</name>
    <name evidence="12" type="ORF">SAMN04487895_11322</name>
</gene>
<dbReference type="Pfam" id="PF13247">
    <property type="entry name" value="Fer4_11"/>
    <property type="match status" value="1"/>
</dbReference>
<evidence type="ECO:0000313" key="14">
    <source>
        <dbReference type="Proteomes" id="UP000683429"/>
    </source>
</evidence>
<dbReference type="InterPro" id="IPR050954">
    <property type="entry name" value="ET_IronSulfur_Cluster-Binding"/>
</dbReference>
<dbReference type="EC" id="1.8.5.3" evidence="11"/>
<comment type="function">
    <text evidence="2">Electron transfer subunit of the terminal reductase during anaerobic growth on various sulfoxide and N-oxide compounds.</text>
</comment>
<evidence type="ECO:0000313" key="11">
    <source>
        <dbReference type="EMBL" id="QWU17071.1"/>
    </source>
</evidence>
<evidence type="ECO:0000313" key="12">
    <source>
        <dbReference type="EMBL" id="SEO85299.1"/>
    </source>
</evidence>
<dbReference type="PROSITE" id="PS00198">
    <property type="entry name" value="4FE4S_FER_1"/>
    <property type="match status" value="1"/>
</dbReference>
<dbReference type="PANTHER" id="PTHR43177:SF5">
    <property type="entry name" value="ANAEROBIC DIMETHYL SULFOXIDE REDUCTASE CHAIN B-RELATED"/>
    <property type="match status" value="1"/>
</dbReference>
<dbReference type="Proteomes" id="UP000683429">
    <property type="component" value="Chromosome"/>
</dbReference>
<comment type="cofactor">
    <cofactor evidence="1">
        <name>[4Fe-4S] cluster</name>
        <dbReference type="ChEBI" id="CHEBI:49883"/>
    </cofactor>
</comment>
<keyword evidence="8" id="KW-0408">Iron</keyword>
<evidence type="ECO:0000256" key="4">
    <source>
        <dbReference type="ARBA" id="ARBA00022485"/>
    </source>
</evidence>
<evidence type="ECO:0000256" key="1">
    <source>
        <dbReference type="ARBA" id="ARBA00001966"/>
    </source>
</evidence>
<keyword evidence="3" id="KW-0813">Transport</keyword>
<dbReference type="EMBL" id="FODH01000013">
    <property type="protein sequence ID" value="SEO85299.1"/>
    <property type="molecule type" value="Genomic_DNA"/>
</dbReference>
<sequence>MMGKQMAFYIDQEHCSGCCTCQTACKDKNNLAPGQLFRSVSEFAGGGYRQIGGAVYQEVFAYWVPMSCNHCQDPLCVSKCPVQAIYKREEDGIVMINAELCIGCRICVRNCPYGAPNYNPITRKAEKCEMCQDQLAAGKQPVCVNSCPLRLIECGPLEELQAKHGTVNQIEGLPDAQLTRPSLVISPHRSAIRNERHS</sequence>
<keyword evidence="4" id="KW-0004">4Fe-4S</keyword>
<dbReference type="RefSeq" id="WP_216700475.1">
    <property type="nucleotide sequence ID" value="NZ_CP076607.1"/>
</dbReference>
<dbReference type="SUPFAM" id="SSF54862">
    <property type="entry name" value="4Fe-4S ferredoxins"/>
    <property type="match status" value="1"/>
</dbReference>
<keyword evidence="5" id="KW-0479">Metal-binding</keyword>
<dbReference type="PANTHER" id="PTHR43177">
    <property type="entry name" value="PROTEIN NRFC"/>
    <property type="match status" value="1"/>
</dbReference>
<reference evidence="11 14" key="2">
    <citation type="submission" date="2021-06" db="EMBL/GenBank/DDBJ databases">
        <title>Whole genome sequence of Paenibacillus sophorae DSM23020 for comparative genomics.</title>
        <authorList>
            <person name="Kim M.-J."/>
            <person name="Lee G."/>
            <person name="Shin J.-H."/>
        </authorList>
    </citation>
    <scope>NUCLEOTIDE SEQUENCE [LARGE SCALE GENOMIC DNA]</scope>
    <source>
        <strain evidence="11 14">DSM 23020</strain>
    </source>
</reference>
<dbReference type="InterPro" id="IPR017896">
    <property type="entry name" value="4Fe4S_Fe-S-bd"/>
</dbReference>
<evidence type="ECO:0000256" key="7">
    <source>
        <dbReference type="ARBA" id="ARBA00022982"/>
    </source>
</evidence>
<keyword evidence="7" id="KW-0249">Electron transport</keyword>
<dbReference type="InterPro" id="IPR014297">
    <property type="entry name" value="DMSO_DmsB"/>
</dbReference>
<dbReference type="CDD" id="cd16371">
    <property type="entry name" value="DMSOR_beta_like"/>
    <property type="match status" value="1"/>
</dbReference>
<evidence type="ECO:0000259" key="10">
    <source>
        <dbReference type="PROSITE" id="PS51379"/>
    </source>
</evidence>
<feature type="domain" description="4Fe-4S ferredoxin-type" evidence="10">
    <location>
        <begin position="6"/>
        <end position="36"/>
    </location>
</feature>
<dbReference type="NCBIfam" id="TIGR02951">
    <property type="entry name" value="DMSO_dmsB"/>
    <property type="match status" value="1"/>
</dbReference>
<dbReference type="GO" id="GO:0051539">
    <property type="term" value="F:4 iron, 4 sulfur cluster binding"/>
    <property type="evidence" value="ECO:0007669"/>
    <property type="project" value="UniProtKB-KW"/>
</dbReference>
<protein>
    <submittedName>
        <fullName evidence="12">Anaerobic dimethyl sulfoxide reductase subunit B (DMSO reductase iron-sulfur subunit)</fullName>
    </submittedName>
    <submittedName>
        <fullName evidence="11">Dimethylsulfoxide reductase subunit B</fullName>
        <ecNumber evidence="11">1.8.5.3</ecNumber>
    </submittedName>
</protein>
<organism evidence="12 13">
    <name type="scientific">Paenibacillus sophorae</name>
    <dbReference type="NCBI Taxonomy" id="1333845"/>
    <lineage>
        <taxon>Bacteria</taxon>
        <taxon>Bacillati</taxon>
        <taxon>Bacillota</taxon>
        <taxon>Bacilli</taxon>
        <taxon>Bacillales</taxon>
        <taxon>Paenibacillaceae</taxon>
        <taxon>Paenibacillus</taxon>
    </lineage>
</organism>
<keyword evidence="6" id="KW-0677">Repeat</keyword>
<dbReference type="Proteomes" id="UP000198809">
    <property type="component" value="Unassembled WGS sequence"/>
</dbReference>
<feature type="domain" description="4Fe-4S ferredoxin-type" evidence="10">
    <location>
        <begin position="92"/>
        <end position="121"/>
    </location>
</feature>
<dbReference type="Gene3D" id="3.30.70.20">
    <property type="match status" value="2"/>
</dbReference>
<dbReference type="STRING" id="1333845.SAMN04487895_11322"/>
<dbReference type="PROSITE" id="PS51379">
    <property type="entry name" value="4FE4S_FER_2"/>
    <property type="match status" value="3"/>
</dbReference>
<dbReference type="EMBL" id="CP076607">
    <property type="protein sequence ID" value="QWU17071.1"/>
    <property type="molecule type" value="Genomic_DNA"/>
</dbReference>
<name>A0A1H8T2L1_9BACL</name>
<evidence type="ECO:0000313" key="13">
    <source>
        <dbReference type="Proteomes" id="UP000198809"/>
    </source>
</evidence>
<reference evidence="12 13" key="1">
    <citation type="submission" date="2016-10" db="EMBL/GenBank/DDBJ databases">
        <authorList>
            <person name="de Groot N.N."/>
        </authorList>
    </citation>
    <scope>NUCLEOTIDE SEQUENCE [LARGE SCALE GENOMIC DNA]</scope>
    <source>
        <strain evidence="12 13">CGMCC 1.10238</strain>
    </source>
</reference>
<evidence type="ECO:0000256" key="2">
    <source>
        <dbReference type="ARBA" id="ARBA00003584"/>
    </source>
</evidence>
<dbReference type="GO" id="GO:0046872">
    <property type="term" value="F:metal ion binding"/>
    <property type="evidence" value="ECO:0007669"/>
    <property type="project" value="UniProtKB-KW"/>
</dbReference>
<proteinExistence type="predicted"/>
<evidence type="ECO:0000256" key="3">
    <source>
        <dbReference type="ARBA" id="ARBA00022448"/>
    </source>
</evidence>
<dbReference type="AlphaFoldDB" id="A0A1H8T2L1"/>
<evidence type="ECO:0000256" key="9">
    <source>
        <dbReference type="ARBA" id="ARBA00023014"/>
    </source>
</evidence>
<keyword evidence="9" id="KW-0411">Iron-sulfur</keyword>
<accession>A0A1H8T2L1</accession>
<dbReference type="InterPro" id="IPR017900">
    <property type="entry name" value="4Fe4S_Fe_S_CS"/>
</dbReference>
<evidence type="ECO:0000256" key="6">
    <source>
        <dbReference type="ARBA" id="ARBA00022737"/>
    </source>
</evidence>